<dbReference type="SMART" id="SM00260">
    <property type="entry name" value="CheW"/>
    <property type="match status" value="1"/>
</dbReference>
<reference evidence="2 3" key="1">
    <citation type="submission" date="2016-09" db="EMBL/GenBank/DDBJ databases">
        <title>Genomic analysis reveals versatility of anaerobic energy metabolism of Geosporobacter ferrireducens IRF9 of phylum Firmicutes.</title>
        <authorList>
            <person name="Kim S.-J."/>
        </authorList>
    </citation>
    <scope>NUCLEOTIDE SEQUENCE [LARGE SCALE GENOMIC DNA]</scope>
    <source>
        <strain evidence="2 3">IRF9</strain>
    </source>
</reference>
<gene>
    <name evidence="2" type="ORF">Gferi_09345</name>
</gene>
<dbReference type="Proteomes" id="UP000095743">
    <property type="component" value="Chromosome"/>
</dbReference>
<dbReference type="Pfam" id="PF01584">
    <property type="entry name" value="CheW"/>
    <property type="match status" value="1"/>
</dbReference>
<sequence>MDENQYVVFYLDNEEYAIDIVKIHEINRLKEITITRVPRVPHFIEGIINLRGEVVPIINLRKKFGIDPKNISKESRIVIVKIFNKVIGLLVDSVSHVLTFETVEIAPPPEEIKISCDYITGLGKKGKRMIFLLDIEKILHMEEQQELQQMGA</sequence>
<dbReference type="GO" id="GO:0005829">
    <property type="term" value="C:cytosol"/>
    <property type="evidence" value="ECO:0007669"/>
    <property type="project" value="TreeGrafter"/>
</dbReference>
<dbReference type="SUPFAM" id="SSF50341">
    <property type="entry name" value="CheW-like"/>
    <property type="match status" value="1"/>
</dbReference>
<name>A0A1D8GFV5_9FIRM</name>
<evidence type="ECO:0000313" key="2">
    <source>
        <dbReference type="EMBL" id="AOT69770.1"/>
    </source>
</evidence>
<dbReference type="PANTHER" id="PTHR22617:SF23">
    <property type="entry name" value="CHEMOTAXIS PROTEIN CHEW"/>
    <property type="match status" value="1"/>
</dbReference>
<protein>
    <recommendedName>
        <fullName evidence="1">CheW-like domain-containing protein</fullName>
    </recommendedName>
</protein>
<dbReference type="PROSITE" id="PS50851">
    <property type="entry name" value="CHEW"/>
    <property type="match status" value="1"/>
</dbReference>
<dbReference type="CDD" id="cd00732">
    <property type="entry name" value="CheW"/>
    <property type="match status" value="1"/>
</dbReference>
<dbReference type="RefSeq" id="WP_069975821.1">
    <property type="nucleotide sequence ID" value="NZ_CP017269.1"/>
</dbReference>
<dbReference type="GO" id="GO:0006935">
    <property type="term" value="P:chemotaxis"/>
    <property type="evidence" value="ECO:0007669"/>
    <property type="project" value="InterPro"/>
</dbReference>
<proteinExistence type="predicted"/>
<dbReference type="Gene3D" id="2.30.30.40">
    <property type="entry name" value="SH3 Domains"/>
    <property type="match status" value="1"/>
</dbReference>
<accession>A0A1D8GFV5</accession>
<evidence type="ECO:0000313" key="3">
    <source>
        <dbReference type="Proteomes" id="UP000095743"/>
    </source>
</evidence>
<dbReference type="PANTHER" id="PTHR22617">
    <property type="entry name" value="CHEMOTAXIS SENSOR HISTIDINE KINASE-RELATED"/>
    <property type="match status" value="1"/>
</dbReference>
<dbReference type="Gene3D" id="2.40.50.180">
    <property type="entry name" value="CheA-289, Domain 4"/>
    <property type="match status" value="1"/>
</dbReference>
<feature type="domain" description="CheW-like" evidence="1">
    <location>
        <begin position="3"/>
        <end position="144"/>
    </location>
</feature>
<evidence type="ECO:0000259" key="1">
    <source>
        <dbReference type="PROSITE" id="PS50851"/>
    </source>
</evidence>
<dbReference type="InterPro" id="IPR036061">
    <property type="entry name" value="CheW-like_dom_sf"/>
</dbReference>
<dbReference type="EMBL" id="CP017269">
    <property type="protein sequence ID" value="AOT69770.1"/>
    <property type="molecule type" value="Genomic_DNA"/>
</dbReference>
<keyword evidence="3" id="KW-1185">Reference proteome</keyword>
<dbReference type="OrthoDB" id="9794382at2"/>
<dbReference type="GO" id="GO:0007165">
    <property type="term" value="P:signal transduction"/>
    <property type="evidence" value="ECO:0007669"/>
    <property type="project" value="InterPro"/>
</dbReference>
<dbReference type="AlphaFoldDB" id="A0A1D8GFV5"/>
<organism evidence="2 3">
    <name type="scientific">Geosporobacter ferrireducens</name>
    <dbReference type="NCBI Taxonomy" id="1424294"/>
    <lineage>
        <taxon>Bacteria</taxon>
        <taxon>Bacillati</taxon>
        <taxon>Bacillota</taxon>
        <taxon>Clostridia</taxon>
        <taxon>Peptostreptococcales</taxon>
        <taxon>Thermotaleaceae</taxon>
        <taxon>Geosporobacter</taxon>
    </lineage>
</organism>
<dbReference type="InterPro" id="IPR002545">
    <property type="entry name" value="CheW-lke_dom"/>
</dbReference>
<dbReference type="InterPro" id="IPR039315">
    <property type="entry name" value="CheW"/>
</dbReference>
<dbReference type="STRING" id="1424294.Gferi_09345"/>
<dbReference type="KEGG" id="gfe:Gferi_09345"/>